<feature type="domain" description="Pyruvate/ketoisovalerate oxidoreductase catalytic" evidence="2">
    <location>
        <begin position="13"/>
        <end position="196"/>
    </location>
</feature>
<dbReference type="InterPro" id="IPR052198">
    <property type="entry name" value="IorB_Oxidoreductase"/>
</dbReference>
<dbReference type="PANTHER" id="PTHR43854:SF1">
    <property type="entry name" value="INDOLEPYRUVATE OXIDOREDUCTASE SUBUNIT IORB"/>
    <property type="match status" value="1"/>
</dbReference>
<organism evidence="3 4">
    <name type="scientific">Candidatus Staskawiczbacteria bacterium RIFOXYD1_FULL_32_13</name>
    <dbReference type="NCBI Taxonomy" id="1802234"/>
    <lineage>
        <taxon>Bacteria</taxon>
        <taxon>Candidatus Staskawicziibacteriota</taxon>
    </lineage>
</organism>
<dbReference type="AlphaFoldDB" id="A0A1G2JM68"/>
<evidence type="ECO:0000256" key="1">
    <source>
        <dbReference type="ARBA" id="ARBA00023002"/>
    </source>
</evidence>
<dbReference type="Gene3D" id="3.40.920.10">
    <property type="entry name" value="Pyruvate-ferredoxin oxidoreductase, PFOR, domain III"/>
    <property type="match status" value="1"/>
</dbReference>
<dbReference type="PANTHER" id="PTHR43854">
    <property type="entry name" value="INDOLEPYRUVATE OXIDOREDUCTASE SUBUNIT IORB"/>
    <property type="match status" value="1"/>
</dbReference>
<dbReference type="SUPFAM" id="SSF53323">
    <property type="entry name" value="Pyruvate-ferredoxin oxidoreductase, PFOR, domain III"/>
    <property type="match status" value="1"/>
</dbReference>
<keyword evidence="1" id="KW-0560">Oxidoreductase</keyword>
<dbReference type="InterPro" id="IPR019752">
    <property type="entry name" value="Pyrv/ketoisovalerate_OxRed_cat"/>
</dbReference>
<dbReference type="InterPro" id="IPR002869">
    <property type="entry name" value="Pyrv_flavodox_OxRed_cen"/>
</dbReference>
<comment type="caution">
    <text evidence="3">The sequence shown here is derived from an EMBL/GenBank/DDBJ whole genome shotgun (WGS) entry which is preliminary data.</text>
</comment>
<dbReference type="Proteomes" id="UP000178935">
    <property type="component" value="Unassembled WGS sequence"/>
</dbReference>
<sequence length="197" mass="22047">MKQNYNILITGVGGQGLVTLVDVLTKAILADGKDVKSSELHGLSQRGGAVAVYVSMSIHTNPERSRRVYSPLFKKGDADLVLGLDLLEGLRACDFANKETKLIINDYLLPFIGVMPKEEIEKKLQEIGKNNLYFIEASKICKEKMQREILATMYLLGYAVFNKHLDIKPESVISAINKAIPEKYRKMNLQAFELARS</sequence>
<protein>
    <recommendedName>
        <fullName evidence="2">Pyruvate/ketoisovalerate oxidoreductase catalytic domain-containing protein</fullName>
    </recommendedName>
</protein>
<evidence type="ECO:0000313" key="4">
    <source>
        <dbReference type="Proteomes" id="UP000178935"/>
    </source>
</evidence>
<dbReference type="GO" id="GO:0016903">
    <property type="term" value="F:oxidoreductase activity, acting on the aldehyde or oxo group of donors"/>
    <property type="evidence" value="ECO:0007669"/>
    <property type="project" value="InterPro"/>
</dbReference>
<evidence type="ECO:0000259" key="2">
    <source>
        <dbReference type="Pfam" id="PF01558"/>
    </source>
</evidence>
<reference evidence="3 4" key="1">
    <citation type="journal article" date="2016" name="Nat. Commun.">
        <title>Thousands of microbial genomes shed light on interconnected biogeochemical processes in an aquifer system.</title>
        <authorList>
            <person name="Anantharaman K."/>
            <person name="Brown C.T."/>
            <person name="Hug L.A."/>
            <person name="Sharon I."/>
            <person name="Castelle C.J."/>
            <person name="Probst A.J."/>
            <person name="Thomas B.C."/>
            <person name="Singh A."/>
            <person name="Wilkins M.J."/>
            <person name="Karaoz U."/>
            <person name="Brodie E.L."/>
            <person name="Williams K.H."/>
            <person name="Hubbard S.S."/>
            <person name="Banfield J.F."/>
        </authorList>
    </citation>
    <scope>NUCLEOTIDE SEQUENCE [LARGE SCALE GENOMIC DNA]</scope>
</reference>
<gene>
    <name evidence="3" type="ORF">A2561_05205</name>
</gene>
<dbReference type="EMBL" id="MHPU01000029">
    <property type="protein sequence ID" value="OGZ88172.1"/>
    <property type="molecule type" value="Genomic_DNA"/>
</dbReference>
<accession>A0A1G2JM68</accession>
<name>A0A1G2JM68_9BACT</name>
<proteinExistence type="predicted"/>
<dbReference type="Pfam" id="PF01558">
    <property type="entry name" value="POR"/>
    <property type="match status" value="1"/>
</dbReference>
<evidence type="ECO:0000313" key="3">
    <source>
        <dbReference type="EMBL" id="OGZ88172.1"/>
    </source>
</evidence>